<name>A0ABN6K9M9_9LEPT</name>
<sequence length="273" mass="31718">MMNARVFLTTLLLVSSVPVFAGTWIEDSLGFAFEYPRGWSKAVLRNHDTARIQFAKANREAILQIDVVRRTKDYDLDRFIEESIDTFLQKYPDLKVVREKSLEEEIPGFDETVFLVLHYVENKVIVSNRFLFHKKGNMYYVIQAKTPRKQYGVYARDLDLIMKTFRMEPRARYRWRNDSLAYLDPTKDEKAIQYISITIRPIDSFPSEDKPKEDNTWLNSADGFKNPFSSDPNTNDPYIPQNNNSSTNTNENAKPLNSNQENGPTVVPETDPL</sequence>
<organism evidence="3 4">
    <name type="scientific">Leptospira kobayashii</name>
    <dbReference type="NCBI Taxonomy" id="1917830"/>
    <lineage>
        <taxon>Bacteria</taxon>
        <taxon>Pseudomonadati</taxon>
        <taxon>Spirochaetota</taxon>
        <taxon>Spirochaetia</taxon>
        <taxon>Leptospirales</taxon>
        <taxon>Leptospiraceae</taxon>
        <taxon>Leptospira</taxon>
    </lineage>
</organism>
<dbReference type="Gene3D" id="3.40.1000.10">
    <property type="entry name" value="Mog1/PsbP, alpha/beta/alpha sandwich"/>
    <property type="match status" value="1"/>
</dbReference>
<proteinExistence type="predicted"/>
<evidence type="ECO:0000256" key="1">
    <source>
        <dbReference type="SAM" id="MobiDB-lite"/>
    </source>
</evidence>
<evidence type="ECO:0000313" key="3">
    <source>
        <dbReference type="EMBL" id="BDA77647.1"/>
    </source>
</evidence>
<dbReference type="Proteomes" id="UP000245263">
    <property type="component" value="Chromosome 1"/>
</dbReference>
<keyword evidence="4" id="KW-1185">Reference proteome</keyword>
<protein>
    <recommendedName>
        <fullName evidence="5">Lipoprotein</fullName>
    </recommendedName>
</protein>
<keyword evidence="2" id="KW-0732">Signal</keyword>
<feature type="chain" id="PRO_5045352966" description="Lipoprotein" evidence="2">
    <location>
        <begin position="22"/>
        <end position="273"/>
    </location>
</feature>
<feature type="compositionally biased region" description="Polar residues" evidence="1">
    <location>
        <begin position="227"/>
        <end position="236"/>
    </location>
</feature>
<gene>
    <name evidence="3" type="ORF">LPTSP3_g05770</name>
</gene>
<feature type="compositionally biased region" description="Low complexity" evidence="1">
    <location>
        <begin position="242"/>
        <end position="252"/>
    </location>
</feature>
<accession>A0ABN6K9M9</accession>
<feature type="signal peptide" evidence="2">
    <location>
        <begin position="1"/>
        <end position="21"/>
    </location>
</feature>
<dbReference type="RefSeq" id="WP_135354875.1">
    <property type="nucleotide sequence ID" value="NZ_AP025028.1"/>
</dbReference>
<evidence type="ECO:0000313" key="4">
    <source>
        <dbReference type="Proteomes" id="UP000245263"/>
    </source>
</evidence>
<evidence type="ECO:0000256" key="2">
    <source>
        <dbReference type="SAM" id="SignalP"/>
    </source>
</evidence>
<reference evidence="3 4" key="1">
    <citation type="submission" date="2021-08" db="EMBL/GenBank/DDBJ databases">
        <title>Complete genome sequence of Leptospira kobayashii strain E30.</title>
        <authorList>
            <person name="Nakao R."/>
            <person name="Nakamura S."/>
            <person name="Masuzawa T."/>
            <person name="Koizumi N."/>
        </authorList>
    </citation>
    <scope>NUCLEOTIDE SEQUENCE [LARGE SCALE GENOMIC DNA]</scope>
    <source>
        <strain evidence="3 4">E30</strain>
    </source>
</reference>
<dbReference type="EMBL" id="AP025028">
    <property type="protein sequence ID" value="BDA77647.1"/>
    <property type="molecule type" value="Genomic_DNA"/>
</dbReference>
<feature type="region of interest" description="Disordered" evidence="1">
    <location>
        <begin position="205"/>
        <end position="273"/>
    </location>
</feature>
<evidence type="ECO:0008006" key="5">
    <source>
        <dbReference type="Google" id="ProtNLM"/>
    </source>
</evidence>